<dbReference type="InterPro" id="IPR015915">
    <property type="entry name" value="Kelch-typ_b-propeller"/>
</dbReference>
<evidence type="ECO:0000313" key="4">
    <source>
        <dbReference type="Proteomes" id="UP000001396"/>
    </source>
</evidence>
<evidence type="ECO:0008006" key="5">
    <source>
        <dbReference type="Google" id="ProtNLM"/>
    </source>
</evidence>
<keyword evidence="4" id="KW-1185">Reference proteome</keyword>
<evidence type="ECO:0000256" key="1">
    <source>
        <dbReference type="ARBA" id="ARBA00022441"/>
    </source>
</evidence>
<dbReference type="PANTHER" id="PTHR46228">
    <property type="entry name" value="KELCH DOMAIN-CONTAINING PROTEIN"/>
    <property type="match status" value="1"/>
</dbReference>
<dbReference type="SUPFAM" id="SSF117281">
    <property type="entry name" value="Kelch motif"/>
    <property type="match status" value="1"/>
</dbReference>
<dbReference type="RefSeq" id="XP_020430967.1">
    <property type="nucleotide sequence ID" value="XM_020579128.1"/>
</dbReference>
<dbReference type="Proteomes" id="UP000001396">
    <property type="component" value="Unassembled WGS sequence"/>
</dbReference>
<dbReference type="Gene3D" id="2.120.10.80">
    <property type="entry name" value="Kelch-type beta propeller"/>
    <property type="match status" value="2"/>
</dbReference>
<gene>
    <name evidence="3" type="ORF">PPL_08308</name>
</gene>
<dbReference type="PANTHER" id="PTHR46228:SF2">
    <property type="entry name" value="KELCH REPEAT PROTEIN (AFU_ORTHOLOGUE AFUA_4G14350)"/>
    <property type="match status" value="1"/>
</dbReference>
<name>D3BHU3_HETP5</name>
<comment type="caution">
    <text evidence="3">The sequence shown here is derived from an EMBL/GenBank/DDBJ whole genome shotgun (WGS) entry which is preliminary data.</text>
</comment>
<dbReference type="Pfam" id="PF24681">
    <property type="entry name" value="Kelch_KLHDC2_KLHL20_DRC7"/>
    <property type="match status" value="2"/>
</dbReference>
<evidence type="ECO:0000313" key="3">
    <source>
        <dbReference type="EMBL" id="EFA78843.1"/>
    </source>
</evidence>
<dbReference type="EMBL" id="ADBJ01000037">
    <property type="protein sequence ID" value="EFA78843.1"/>
    <property type="molecule type" value="Genomic_DNA"/>
</dbReference>
<organism evidence="3 4">
    <name type="scientific">Heterostelium pallidum (strain ATCC 26659 / Pp 5 / PN500)</name>
    <name type="common">Cellular slime mold</name>
    <name type="synonym">Polysphondylium pallidum</name>
    <dbReference type="NCBI Taxonomy" id="670386"/>
    <lineage>
        <taxon>Eukaryota</taxon>
        <taxon>Amoebozoa</taxon>
        <taxon>Evosea</taxon>
        <taxon>Eumycetozoa</taxon>
        <taxon>Dictyostelia</taxon>
        <taxon>Acytosteliales</taxon>
        <taxon>Acytosteliaceae</taxon>
        <taxon>Heterostelium</taxon>
    </lineage>
</organism>
<evidence type="ECO:0000256" key="2">
    <source>
        <dbReference type="ARBA" id="ARBA00022737"/>
    </source>
</evidence>
<protein>
    <recommendedName>
        <fullName evidence="5">Galactose oxidase</fullName>
    </recommendedName>
</protein>
<sequence length="400" mass="45250">MNYLIVLQLLINDFSNKNKNDTLAKSNNILAQQSLWLKLEQSGEIPPPMWDGASAFDEKRHLFYIFGGLNGSYPVDFPHPVFSVLDVNTLVWRNLVAPDTPTPRAEALLWVDRRTGNIFLTGGHGPFRRGLDLTFNTTSMYNVATSTWHSIPQTLDQQYSANRSTEAKVVGKKAYAIFGTSSTLPAFVNRPRGLQTGVIEFDLMQGGWKNVTMKGVIPTPRGHHHLGYSRDKHALYTYGGYTKDPLGNSTFGERNYLGDLQEFDLTTGYWTELIPATNVTPGKRDNAKIIHVDKKALILTGGSSWTGQNYNDVWRFDFKTKLWSRVIVAAQIDPLTNKQITPPIPIGAYYFTKDDENGNHEFWMWGGSSKIKNSWFKFSNCLMDSKDCTSKIYYLSGRYD</sequence>
<reference evidence="3 4" key="1">
    <citation type="journal article" date="2011" name="Genome Res.">
        <title>Phylogeny-wide analysis of social amoeba genomes highlights ancient origins for complex intercellular communication.</title>
        <authorList>
            <person name="Heidel A.J."/>
            <person name="Lawal H.M."/>
            <person name="Felder M."/>
            <person name="Schilde C."/>
            <person name="Helps N.R."/>
            <person name="Tunggal B."/>
            <person name="Rivero F."/>
            <person name="John U."/>
            <person name="Schleicher M."/>
            <person name="Eichinger L."/>
            <person name="Platzer M."/>
            <person name="Noegel A.A."/>
            <person name="Schaap P."/>
            <person name="Gloeckner G."/>
        </authorList>
    </citation>
    <scope>NUCLEOTIDE SEQUENCE [LARGE SCALE GENOMIC DNA]</scope>
    <source>
        <strain evidence="4">ATCC 26659 / Pp 5 / PN500</strain>
    </source>
</reference>
<keyword evidence="1" id="KW-0880">Kelch repeat</keyword>
<dbReference type="GeneID" id="31363788"/>
<dbReference type="AlphaFoldDB" id="D3BHU3"/>
<dbReference type="OMA" id="EYNTTHY"/>
<dbReference type="InParanoid" id="D3BHU3"/>
<proteinExistence type="predicted"/>
<accession>D3BHU3</accession>
<keyword evidence="2" id="KW-0677">Repeat</keyword>